<name>A0AAW1Q342_9CHLO</name>
<feature type="compositionally biased region" description="Polar residues" evidence="2">
    <location>
        <begin position="1312"/>
        <end position="1327"/>
    </location>
</feature>
<keyword evidence="1" id="KW-0175">Coiled coil</keyword>
<keyword evidence="4" id="KW-1185">Reference proteome</keyword>
<comment type="caution">
    <text evidence="3">The sequence shown here is derived from an EMBL/GenBank/DDBJ whole genome shotgun (WGS) entry which is preliminary data.</text>
</comment>
<dbReference type="InterPro" id="IPR052270">
    <property type="entry name" value="CACF_protein"/>
</dbReference>
<dbReference type="GO" id="GO:0019902">
    <property type="term" value="F:phosphatase binding"/>
    <property type="evidence" value="ECO:0007669"/>
    <property type="project" value="TreeGrafter"/>
</dbReference>
<protein>
    <recommendedName>
        <fullName evidence="5">Sfi1 spindle body domain-containing protein</fullName>
    </recommendedName>
</protein>
<feature type="coiled-coil region" evidence="1">
    <location>
        <begin position="198"/>
        <end position="261"/>
    </location>
</feature>
<reference evidence="3 4" key="1">
    <citation type="journal article" date="2024" name="Nat. Commun.">
        <title>Phylogenomics reveals the evolutionary origins of lichenization in chlorophyte algae.</title>
        <authorList>
            <person name="Puginier C."/>
            <person name="Libourel C."/>
            <person name="Otte J."/>
            <person name="Skaloud P."/>
            <person name="Haon M."/>
            <person name="Grisel S."/>
            <person name="Petersen M."/>
            <person name="Berrin J.G."/>
            <person name="Delaux P.M."/>
            <person name="Dal Grande F."/>
            <person name="Keller J."/>
        </authorList>
    </citation>
    <scope>NUCLEOTIDE SEQUENCE [LARGE SCALE GENOMIC DNA]</scope>
    <source>
        <strain evidence="3 4">SAG 2043</strain>
    </source>
</reference>
<feature type="region of interest" description="Disordered" evidence="2">
    <location>
        <begin position="1300"/>
        <end position="1335"/>
    </location>
</feature>
<evidence type="ECO:0000256" key="1">
    <source>
        <dbReference type="SAM" id="Coils"/>
    </source>
</evidence>
<evidence type="ECO:0000313" key="3">
    <source>
        <dbReference type="EMBL" id="KAK9814782.1"/>
    </source>
</evidence>
<dbReference type="Proteomes" id="UP001489004">
    <property type="component" value="Unassembled WGS sequence"/>
</dbReference>
<evidence type="ECO:0000256" key="2">
    <source>
        <dbReference type="SAM" id="MobiDB-lite"/>
    </source>
</evidence>
<accession>A0AAW1Q342</accession>
<dbReference type="EMBL" id="JALJOR010000007">
    <property type="protein sequence ID" value="KAK9814782.1"/>
    <property type="molecule type" value="Genomic_DNA"/>
</dbReference>
<dbReference type="PANTHER" id="PTHR22028:SF9">
    <property type="entry name" value="SFI1 SPINDLE BODY DOMAIN-CONTAINING PROTEIN"/>
    <property type="match status" value="1"/>
</dbReference>
<feature type="region of interest" description="Disordered" evidence="2">
    <location>
        <begin position="1"/>
        <end position="24"/>
    </location>
</feature>
<sequence>MSIATRKNYTAGPRSFTKTNMRRPGLETGDVVSFLSEGKAYVVSAAGIDDESGKSHYVLDLPQTASSPDSRESYLEVIRQGAWVGFRSSLAEDRFLQARRKVGQRLAFYNTNFGTWEQWELVQGEPQAPWDLLRLGFRNRRLPQFVLTVDVMRVGTYAVLPNSYLTPRSFIPSDGDISENAELQKISGLMIQEWFHFVDKEKAIRVRLEVKISQLMEEALELRSWTIAQVEAIRREMHLEINQLVDVIQHKNAQLADLEERLTNRLRWGILLLQAKNENAIRRQVLSWWRSVASYNRKCAIKVRRQLSRSRQMAVITAFDAWLDYTQYCRELRLRLRQAVNRIAHLKLATAFLGWAEVLAAGRHMRVEWQAVEGQACSRMAKRRLLAMLHGWRQHVLQCHRQQRNMRVLLNRSAHRHMDKAMLAWRVFLTTRKTRQHRVGVLTQRREAASLQACFHGWFQLVHSHSHGTTQLLQRCQSRLLRQAYSAWHEALDIQSARRDALAAACTRVVAARLKSALQEWRILAIDGQHYSYVVAVCQRRSERRSACVAFRSWQLLAAEADHRRTVLAHSMVRLCNRAMSSAFMAWQDSIQHRKDLRRVLDRHQAKRESNMLRAALAAWAGARSQWRRQQDVLLQCVVRMSQRLMGQAFGSWQEAVAQRAADRLKAAAFSSWQAALQERDEQRQRLAKAVGRLANIRAYQAFSRWADVAAQRRAGKERLQAVVRKLMAGKQASAFYTWCDHVQQARRARAVGLRIVARLAQARLAAAFAAWQDRVEEGQRVRAACVKMVARMAHAQQAAAFAAWQDFVDTGRHQHQVMQRVAARLGQILLSRAFLQWASATRQLAEARRKVQRVVGRLQSASLAQAFEAWRAFVDDQKHKQAAATKVALRLHNALLARAFESWVQAVEEQREAALKLEAVARQQLLHQHSGSSGNPLLRCYLSTGAQAGLAVGFASWISYVEMCRRHRSILQRCLLRKTSSLQRMALVAWQSAASRRRRQEVAVARFRERWAAFAMRSGFERWHEAWQRRMKARERLRICITRKRISFRLFKQWYWESFDEDVQATLRQMFEATEDSINSPFPSSPIPSHIGSPLPALPAPLPFHLERMDTRSSAGFAPSQPGLGDRGRMDSNMALQQGGYGLDVLDRMQSSSSAAFGQAHGQTQTGAHMRPGQLFEADAHAVRRQQGYSTGQVEQRLPGGFAHSAQMRTSQLFEEGAFSPEAGAYPPPAWSHGPMEPIASGITGPLAEYHISRNLLEPSSPPLQGSPVGDLIAASHGAASPGMSPGMSPALFPASPPIHFSNSPDRRNLSRTAQRQGMQFFNPSFETGYPDSD</sequence>
<evidence type="ECO:0008006" key="5">
    <source>
        <dbReference type="Google" id="ProtNLM"/>
    </source>
</evidence>
<organism evidence="3 4">
    <name type="scientific">[Myrmecia] bisecta</name>
    <dbReference type="NCBI Taxonomy" id="41462"/>
    <lineage>
        <taxon>Eukaryota</taxon>
        <taxon>Viridiplantae</taxon>
        <taxon>Chlorophyta</taxon>
        <taxon>core chlorophytes</taxon>
        <taxon>Trebouxiophyceae</taxon>
        <taxon>Trebouxiales</taxon>
        <taxon>Trebouxiaceae</taxon>
        <taxon>Myrmecia</taxon>
    </lineage>
</organism>
<dbReference type="PANTHER" id="PTHR22028">
    <property type="entry name" value="SFI1 SPINDLE BODY DOMAIN-CONTAINING PROTEIN-RELATED"/>
    <property type="match status" value="1"/>
</dbReference>
<gene>
    <name evidence="3" type="ORF">WJX72_011436</name>
</gene>
<evidence type="ECO:0000313" key="4">
    <source>
        <dbReference type="Proteomes" id="UP001489004"/>
    </source>
</evidence>
<proteinExistence type="predicted"/>